<sequence length="65" mass="7203">MVILVPLLLVAVFVALWVMRRGATLTRVCRWREDRAAGVDLWRCAVCGAVTQARGAPRHCLRGQG</sequence>
<accession>A0ABW9Y5K4</accession>
<dbReference type="EMBL" id="JAAATW010000002">
    <property type="protein sequence ID" value="NBE07793.1"/>
    <property type="molecule type" value="Genomic_DNA"/>
</dbReference>
<name>A0ABW9Y5K4_9RHOB</name>
<keyword evidence="2" id="KW-1185">Reference proteome</keyword>
<comment type="caution">
    <text evidence="1">The sequence shown here is derived from an EMBL/GenBank/DDBJ whole genome shotgun (WGS) entry which is preliminary data.</text>
</comment>
<dbReference type="RefSeq" id="WP_161766810.1">
    <property type="nucleotide sequence ID" value="NZ_JAAATW010000002.1"/>
</dbReference>
<evidence type="ECO:0000313" key="2">
    <source>
        <dbReference type="Proteomes" id="UP001517376"/>
    </source>
</evidence>
<protein>
    <submittedName>
        <fullName evidence="1">Uncharacterized protein</fullName>
    </submittedName>
</protein>
<proteinExistence type="predicted"/>
<reference evidence="2" key="1">
    <citation type="submission" date="2020-01" db="EMBL/GenBank/DDBJ databases">
        <title>Sphingomonas sp. strain CSW-10.</title>
        <authorList>
            <person name="Chen W.-M."/>
        </authorList>
    </citation>
    <scope>NUCLEOTIDE SEQUENCE [LARGE SCALE GENOMIC DNA]</scope>
    <source>
        <strain evidence="2">CCP-1</strain>
    </source>
</reference>
<evidence type="ECO:0000313" key="1">
    <source>
        <dbReference type="EMBL" id="NBE07793.1"/>
    </source>
</evidence>
<dbReference type="Proteomes" id="UP001517376">
    <property type="component" value="Unassembled WGS sequence"/>
</dbReference>
<organism evidence="1 2">
    <name type="scientific">Paragemmobacter ruber</name>
    <dbReference type="NCBI Taxonomy" id="1985673"/>
    <lineage>
        <taxon>Bacteria</taxon>
        <taxon>Pseudomonadati</taxon>
        <taxon>Pseudomonadota</taxon>
        <taxon>Alphaproteobacteria</taxon>
        <taxon>Rhodobacterales</taxon>
        <taxon>Paracoccaceae</taxon>
        <taxon>Paragemmobacter</taxon>
    </lineage>
</organism>
<gene>
    <name evidence="1" type="ORF">GU920_09605</name>
</gene>